<reference evidence="1" key="1">
    <citation type="submission" date="2022-02" db="EMBL/GenBank/DDBJ databases">
        <authorList>
            <person name="Henning P.M."/>
            <person name="McCubbin A.G."/>
            <person name="Shore J.S."/>
        </authorList>
    </citation>
    <scope>NUCLEOTIDE SEQUENCE</scope>
    <source>
        <strain evidence="1">F60SS</strain>
        <tissue evidence="1">Leaves</tissue>
    </source>
</reference>
<accession>A0A9Q0JQ05</accession>
<keyword evidence="2" id="KW-1185">Reference proteome</keyword>
<protein>
    <submittedName>
        <fullName evidence="1">Uncharacterized protein</fullName>
    </submittedName>
</protein>
<dbReference type="AlphaFoldDB" id="A0A9Q0JQ05"/>
<evidence type="ECO:0000313" key="2">
    <source>
        <dbReference type="Proteomes" id="UP001141552"/>
    </source>
</evidence>
<evidence type="ECO:0000313" key="1">
    <source>
        <dbReference type="EMBL" id="KAJ4849839.1"/>
    </source>
</evidence>
<dbReference type="Proteomes" id="UP001141552">
    <property type="component" value="Unassembled WGS sequence"/>
</dbReference>
<gene>
    <name evidence="1" type="ORF">Tsubulata_044372</name>
</gene>
<sequence>MPRPQTGLCCPFTAEPHTTTAPPPFFFYYPFCRCHLPLLPKSATAVPEADFPSLPSATRVTHRRHLEAVDGDATAVVVDMSFGVWGVVWDCSLMVPSLAIEQ</sequence>
<organism evidence="1 2">
    <name type="scientific">Turnera subulata</name>
    <dbReference type="NCBI Taxonomy" id="218843"/>
    <lineage>
        <taxon>Eukaryota</taxon>
        <taxon>Viridiplantae</taxon>
        <taxon>Streptophyta</taxon>
        <taxon>Embryophyta</taxon>
        <taxon>Tracheophyta</taxon>
        <taxon>Spermatophyta</taxon>
        <taxon>Magnoliopsida</taxon>
        <taxon>eudicotyledons</taxon>
        <taxon>Gunneridae</taxon>
        <taxon>Pentapetalae</taxon>
        <taxon>rosids</taxon>
        <taxon>fabids</taxon>
        <taxon>Malpighiales</taxon>
        <taxon>Passifloraceae</taxon>
        <taxon>Turnera</taxon>
    </lineage>
</organism>
<name>A0A9Q0JQ05_9ROSI</name>
<reference evidence="1" key="2">
    <citation type="journal article" date="2023" name="Plants (Basel)">
        <title>Annotation of the Turnera subulata (Passifloraceae) Draft Genome Reveals the S-Locus Evolved after the Divergence of Turneroideae from Passifloroideae in a Stepwise Manner.</title>
        <authorList>
            <person name="Henning P.M."/>
            <person name="Roalson E.H."/>
            <person name="Mir W."/>
            <person name="McCubbin A.G."/>
            <person name="Shore J.S."/>
        </authorList>
    </citation>
    <scope>NUCLEOTIDE SEQUENCE</scope>
    <source>
        <strain evidence="1">F60SS</strain>
    </source>
</reference>
<comment type="caution">
    <text evidence="1">The sequence shown here is derived from an EMBL/GenBank/DDBJ whole genome shotgun (WGS) entry which is preliminary data.</text>
</comment>
<dbReference type="EMBL" id="JAKUCV010000474">
    <property type="protein sequence ID" value="KAJ4849839.1"/>
    <property type="molecule type" value="Genomic_DNA"/>
</dbReference>
<proteinExistence type="predicted"/>